<dbReference type="PRINTS" id="PR01399">
    <property type="entry name" value="ENTSNTHTASED"/>
</dbReference>
<dbReference type="InterPro" id="IPR008278">
    <property type="entry name" value="4-PPantetheinyl_Trfase_dom"/>
</dbReference>
<organism evidence="14 15">
    <name type="scientific">Roseinatronobacter domitianus</name>
    <dbReference type="NCBI Taxonomy" id="2940293"/>
    <lineage>
        <taxon>Bacteria</taxon>
        <taxon>Pseudomonadati</taxon>
        <taxon>Pseudomonadota</taxon>
        <taxon>Alphaproteobacteria</taxon>
        <taxon>Rhodobacterales</taxon>
        <taxon>Paracoccaceae</taxon>
        <taxon>Roseinatronobacter</taxon>
    </lineage>
</organism>
<keyword evidence="15" id="KW-1185">Reference proteome</keyword>
<evidence type="ECO:0000313" key="14">
    <source>
        <dbReference type="EMBL" id="MCL1627847.1"/>
    </source>
</evidence>
<dbReference type="Pfam" id="PF01648">
    <property type="entry name" value="ACPS"/>
    <property type="match status" value="1"/>
</dbReference>
<evidence type="ECO:0000256" key="3">
    <source>
        <dbReference type="ARBA" id="ARBA00008342"/>
    </source>
</evidence>
<reference evidence="14 15" key="1">
    <citation type="submission" date="2022-05" db="EMBL/GenBank/DDBJ databases">
        <title>Seasonal and diel survey of microbial diversity of the Tyrrhenian coast.</title>
        <authorList>
            <person name="Gattoni G."/>
            <person name="Corral P."/>
        </authorList>
    </citation>
    <scope>NUCLEOTIDE SEQUENCE [LARGE SCALE GENOMIC DNA]</scope>
    <source>
        <strain evidence="14 15">V10</strain>
    </source>
</reference>
<comment type="pathway">
    <text evidence="2">Siderophore biosynthesis; enterobactin biosynthesis.</text>
</comment>
<evidence type="ECO:0000256" key="10">
    <source>
        <dbReference type="ARBA" id="ARBA00049176"/>
    </source>
</evidence>
<dbReference type="Gene3D" id="3.90.470.20">
    <property type="entry name" value="4'-phosphopantetheinyl transferase domain"/>
    <property type="match status" value="1"/>
</dbReference>
<sequence length="236" mass="25517">MIQQRFSYSEFARPLFSETVAMAWADPTAPMPRLIGDEVLAVEQVRPARAREFGAGRAAAREAMSLLGQPPRPVLQGEDRAPIWPRGLTGSITHSARDCLAVVTDAPEICALGLDIEATAPLESALWPEICTMAEMNWLSSLGPSQRGHFAKLVFSAKEAAYKAQYAVSRQMLGFHDIVLTIDLSKQRFTAQFTADVDGFIPGATLQGRFAILGAAFITAVELAANDRALSATTHS</sequence>
<evidence type="ECO:0000256" key="2">
    <source>
        <dbReference type="ARBA" id="ARBA00004993"/>
    </source>
</evidence>
<dbReference type="EMBL" id="JALZWP010000002">
    <property type="protein sequence ID" value="MCL1627847.1"/>
    <property type="molecule type" value="Genomic_DNA"/>
</dbReference>
<gene>
    <name evidence="14" type="ORF">M3N55_03820</name>
</gene>
<comment type="similarity">
    <text evidence="3">Belongs to the P-Pant transferase superfamily. EntD family.</text>
</comment>
<keyword evidence="7" id="KW-0259">Enterobactin biosynthesis</keyword>
<dbReference type="InterPro" id="IPR003542">
    <property type="entry name" value="Enbac_synth_compD-like"/>
</dbReference>
<accession>A0ABT0LZ08</accession>
<evidence type="ECO:0000259" key="12">
    <source>
        <dbReference type="Pfam" id="PF01648"/>
    </source>
</evidence>
<protein>
    <recommendedName>
        <fullName evidence="5">Enterobactin synthase component D</fullName>
    </recommendedName>
    <alternativeName>
        <fullName evidence="8">4'-phosphopantetheinyl transferase EntD</fullName>
    </alternativeName>
    <alternativeName>
        <fullName evidence="9">Enterochelin synthase D</fullName>
    </alternativeName>
</protein>
<dbReference type="RefSeq" id="WP_249056525.1">
    <property type="nucleotide sequence ID" value="NZ_JALZWP010000002.1"/>
</dbReference>
<evidence type="ECO:0000256" key="8">
    <source>
        <dbReference type="ARBA" id="ARBA00029894"/>
    </source>
</evidence>
<dbReference type="Pfam" id="PF17837">
    <property type="entry name" value="4PPT_N"/>
    <property type="match status" value="1"/>
</dbReference>
<dbReference type="PANTHER" id="PTHR38096">
    <property type="entry name" value="ENTEROBACTIN SYNTHASE COMPONENT D"/>
    <property type="match status" value="1"/>
</dbReference>
<proteinExistence type="inferred from homology"/>
<dbReference type="PANTHER" id="PTHR38096:SF1">
    <property type="entry name" value="ENTEROBACTIN SYNTHASE COMPONENT D"/>
    <property type="match status" value="1"/>
</dbReference>
<evidence type="ECO:0000256" key="11">
    <source>
        <dbReference type="ARBA" id="ARBA00049191"/>
    </source>
</evidence>
<evidence type="ECO:0000259" key="13">
    <source>
        <dbReference type="Pfam" id="PF17837"/>
    </source>
</evidence>
<dbReference type="InterPro" id="IPR037143">
    <property type="entry name" value="4-PPantetheinyl_Trfase_dom_sf"/>
</dbReference>
<evidence type="ECO:0000256" key="7">
    <source>
        <dbReference type="ARBA" id="ARBA00023191"/>
    </source>
</evidence>
<evidence type="ECO:0000256" key="9">
    <source>
        <dbReference type="ARBA" id="ARBA00031996"/>
    </source>
</evidence>
<evidence type="ECO:0000256" key="4">
    <source>
        <dbReference type="ARBA" id="ARBA00011503"/>
    </source>
</evidence>
<feature type="domain" description="4'-phosphopantetheinyl transferase" evidence="12">
    <location>
        <begin position="112"/>
        <end position="193"/>
    </location>
</feature>
<dbReference type="Proteomes" id="UP001202550">
    <property type="component" value="Unassembled WGS sequence"/>
</dbReference>
<evidence type="ECO:0000256" key="6">
    <source>
        <dbReference type="ARBA" id="ARBA00022679"/>
    </source>
</evidence>
<evidence type="ECO:0000256" key="1">
    <source>
        <dbReference type="ARBA" id="ARBA00003937"/>
    </source>
</evidence>
<dbReference type="SUPFAM" id="SSF56214">
    <property type="entry name" value="4'-phosphopantetheinyl transferase"/>
    <property type="match status" value="1"/>
</dbReference>
<comment type="function">
    <text evidence="1">Involved in the biosynthesis of the siderophore enterobactin (enterochelin), which is a macrocyclic trimeric lactone of N-(2,3-dihydroxybenzoyl)-serine. The serine trilactone serves as a scaffolding for the three catechol functionalities that provide hexadentate coordination for the tightly ligated iron(2+) atoms. Plays an essential role in the assembly of the enterobactin by catalyzing the transfer of the 4'-phosphopantetheine (Ppant) moiety from coenzyme A to the apo-domains of both EntB (ArCP domain) and EntF (PCP domain) to yield their holo-forms which make them competent for the activation of 2,3-dihydroxybenzoate (DHB) and L-serine, respectively.</text>
</comment>
<evidence type="ECO:0000256" key="5">
    <source>
        <dbReference type="ARBA" id="ARBA00019087"/>
    </source>
</evidence>
<comment type="catalytic activity">
    <reaction evidence="10">
        <text>apo-[aryl-carrier protein] + CoA = holo-[aryl-carrier protein] + adenosine 3',5'-bisphosphate + H(+)</text>
        <dbReference type="Rhea" id="RHEA:48404"/>
        <dbReference type="Rhea" id="RHEA-COMP:15903"/>
        <dbReference type="Rhea" id="RHEA-COMP:17557"/>
        <dbReference type="ChEBI" id="CHEBI:15378"/>
        <dbReference type="ChEBI" id="CHEBI:29999"/>
        <dbReference type="ChEBI" id="CHEBI:57287"/>
        <dbReference type="ChEBI" id="CHEBI:58343"/>
        <dbReference type="ChEBI" id="CHEBI:64479"/>
    </reaction>
</comment>
<comment type="caution">
    <text evidence="14">The sequence shown here is derived from an EMBL/GenBank/DDBJ whole genome shotgun (WGS) entry which is preliminary data.</text>
</comment>
<feature type="domain" description="4'-phosphopantetheinyl transferase N-terminal" evidence="13">
    <location>
        <begin position="41"/>
        <end position="103"/>
    </location>
</feature>
<keyword evidence="6 14" id="KW-0808">Transferase</keyword>
<evidence type="ECO:0000313" key="15">
    <source>
        <dbReference type="Proteomes" id="UP001202550"/>
    </source>
</evidence>
<comment type="catalytic activity">
    <reaction evidence="11">
        <text>apo-[peptidyl-carrier protein] + CoA = holo-[peptidyl-carrier protein] + adenosine 3',5'-bisphosphate + H(+)</text>
        <dbReference type="Rhea" id="RHEA:46228"/>
        <dbReference type="Rhea" id="RHEA-COMP:11479"/>
        <dbReference type="Rhea" id="RHEA-COMP:11480"/>
        <dbReference type="ChEBI" id="CHEBI:15378"/>
        <dbReference type="ChEBI" id="CHEBI:29999"/>
        <dbReference type="ChEBI" id="CHEBI:57287"/>
        <dbReference type="ChEBI" id="CHEBI:58343"/>
        <dbReference type="ChEBI" id="CHEBI:64479"/>
    </reaction>
</comment>
<dbReference type="InterPro" id="IPR041354">
    <property type="entry name" value="4PPT_N"/>
</dbReference>
<name>A0ABT0LZ08_9RHOB</name>
<dbReference type="GO" id="GO:0016740">
    <property type="term" value="F:transferase activity"/>
    <property type="evidence" value="ECO:0007669"/>
    <property type="project" value="UniProtKB-KW"/>
</dbReference>
<comment type="subunit">
    <text evidence="4">EntB, EntD, EntE, and EntF form a multienzyme complex called enterobactin synthase.</text>
</comment>